<evidence type="ECO:0000313" key="12">
    <source>
        <dbReference type="EMBL" id="KAA2235139.1"/>
    </source>
</evidence>
<dbReference type="InterPro" id="IPR011053">
    <property type="entry name" value="Single_hybrid_motif"/>
</dbReference>
<feature type="compositionally biased region" description="Basic and acidic residues" evidence="8">
    <location>
        <begin position="31"/>
        <end position="47"/>
    </location>
</feature>
<evidence type="ECO:0000259" key="10">
    <source>
        <dbReference type="PROSITE" id="PS50975"/>
    </source>
</evidence>
<dbReference type="CDD" id="cd06850">
    <property type="entry name" value="biotinyl_domain"/>
    <property type="match status" value="1"/>
</dbReference>
<dbReference type="FunFam" id="3.40.50.20:FF:000010">
    <property type="entry name" value="Propionyl-CoA carboxylase subunit alpha"/>
    <property type="match status" value="1"/>
</dbReference>
<dbReference type="Pfam" id="PF00289">
    <property type="entry name" value="Biotin_carb_N"/>
    <property type="match status" value="1"/>
</dbReference>
<keyword evidence="3 7" id="KW-0547">Nucleotide-binding</keyword>
<dbReference type="FunFam" id="3.30.1490.20:FF:000003">
    <property type="entry name" value="acetyl-CoA carboxylase isoform X1"/>
    <property type="match status" value="1"/>
</dbReference>
<dbReference type="GO" id="GO:0005524">
    <property type="term" value="F:ATP binding"/>
    <property type="evidence" value="ECO:0007669"/>
    <property type="project" value="UniProtKB-UniRule"/>
</dbReference>
<dbReference type="SUPFAM" id="SSF52440">
    <property type="entry name" value="PreATP-grasp domain"/>
    <property type="match status" value="1"/>
</dbReference>
<comment type="caution">
    <text evidence="12">The sequence shown here is derived from an EMBL/GenBank/DDBJ whole genome shotgun (WGS) entry which is preliminary data.</text>
</comment>
<dbReference type="GO" id="GO:0046872">
    <property type="term" value="F:metal ion binding"/>
    <property type="evidence" value="ECO:0007669"/>
    <property type="project" value="InterPro"/>
</dbReference>
<dbReference type="Proteomes" id="UP000323142">
    <property type="component" value="Unassembled WGS sequence"/>
</dbReference>
<evidence type="ECO:0000259" key="9">
    <source>
        <dbReference type="PROSITE" id="PS50968"/>
    </source>
</evidence>
<protein>
    <submittedName>
        <fullName evidence="12">Acetyl/propionyl/methylcrotonyl-CoA carboxylase subunit alpha</fullName>
    </submittedName>
</protein>
<evidence type="ECO:0000256" key="7">
    <source>
        <dbReference type="PROSITE-ProRule" id="PRU00409"/>
    </source>
</evidence>
<dbReference type="GO" id="GO:0016874">
    <property type="term" value="F:ligase activity"/>
    <property type="evidence" value="ECO:0007669"/>
    <property type="project" value="UniProtKB-KW"/>
</dbReference>
<comment type="cofactor">
    <cofactor evidence="1">
        <name>biotin</name>
        <dbReference type="ChEBI" id="CHEBI:57586"/>
    </cofactor>
</comment>
<dbReference type="InterPro" id="IPR011764">
    <property type="entry name" value="Biotin_carboxylation_dom"/>
</dbReference>
<dbReference type="InterPro" id="IPR005479">
    <property type="entry name" value="CPAse_ATP-bd"/>
</dbReference>
<dbReference type="InterPro" id="IPR005481">
    <property type="entry name" value="BC-like_N"/>
</dbReference>
<evidence type="ECO:0000256" key="3">
    <source>
        <dbReference type="ARBA" id="ARBA00022741"/>
    </source>
</evidence>
<evidence type="ECO:0000256" key="8">
    <source>
        <dbReference type="SAM" id="MobiDB-lite"/>
    </source>
</evidence>
<feature type="domain" description="Biotin carboxylation" evidence="11">
    <location>
        <begin position="51"/>
        <end position="501"/>
    </location>
</feature>
<organism evidence="12 13">
    <name type="scientific">Salinarimonas soli</name>
    <dbReference type="NCBI Taxonomy" id="1638099"/>
    <lineage>
        <taxon>Bacteria</taxon>
        <taxon>Pseudomonadati</taxon>
        <taxon>Pseudomonadota</taxon>
        <taxon>Alphaproteobacteria</taxon>
        <taxon>Hyphomicrobiales</taxon>
        <taxon>Salinarimonadaceae</taxon>
        <taxon>Salinarimonas</taxon>
    </lineage>
</organism>
<name>A0A5B2V9X7_9HYPH</name>
<keyword evidence="6" id="KW-0092">Biotin</keyword>
<dbReference type="Pfam" id="PF02785">
    <property type="entry name" value="Biotin_carb_C"/>
    <property type="match status" value="1"/>
</dbReference>
<evidence type="ECO:0000313" key="13">
    <source>
        <dbReference type="Proteomes" id="UP000323142"/>
    </source>
</evidence>
<dbReference type="SMART" id="SM00878">
    <property type="entry name" value="Biotin_carb_C"/>
    <property type="match status" value="1"/>
</dbReference>
<evidence type="ECO:0000259" key="11">
    <source>
        <dbReference type="PROSITE" id="PS50979"/>
    </source>
</evidence>
<evidence type="ECO:0000256" key="5">
    <source>
        <dbReference type="ARBA" id="ARBA00022946"/>
    </source>
</evidence>
<dbReference type="InterPro" id="IPR001882">
    <property type="entry name" value="Biotin_BS"/>
</dbReference>
<accession>A0A5B2V9X7</accession>
<dbReference type="Gene3D" id="2.40.50.100">
    <property type="match status" value="1"/>
</dbReference>
<dbReference type="InterPro" id="IPR011054">
    <property type="entry name" value="Rudment_hybrid_motif"/>
</dbReference>
<dbReference type="FunFam" id="3.30.470.20:FF:000028">
    <property type="entry name" value="Methylcrotonoyl-CoA carboxylase subunit alpha, mitochondrial"/>
    <property type="match status" value="1"/>
</dbReference>
<sequence length="706" mass="74743">MAKPPAPDSATASPRSPQPPSHTGHGLLPLDHTDGAPHDGRAIRRSEEPPVLESVLIANRGEIACRIIRTARRLGMRTIAVYSEADANALFVEMADEAHLIGPAAARESYLDIGRIIEAAKASGAACIHPGYGFLSEKPDFADACAANGIVFVGPPASAIRAMGLKDAAKALVAGAGVPVVPGYHGAKQEPEFLRQKAYEIGYPVLIKAVAGGGGKGMKRVDKAAEFDASLASAQREASSAFGDPRVLVEKYVLSPRHVEIQVFADGHGNVVHLFERDCSLQRRHQKVIEEAPAPGMLPEMRAAMGRAAVEAARAVGYVGAGTVEFIADGREGLRPDRFFFMEMNTRLQVEHPVTEAITGLDLVELQFRVAAGERLPFTQDDLSIGGHAVEARLYAEDPERGFLPSTGRLHALRFPAGERLRVDTGVRQGDEVTPFYDPMIAKVIAHGATRDEALDALSAALGKTVVAGPRTNVAFLKALCDASEFRTGPFDTGFIDRNLDALGAVPQARDDRAVEAGAAALLAREDERLESRRRPGEPLSPWDAGDGFRLVGGASVGVPLVVDGERVDASLVLDGHGGRTVRVGTAEASPGMDAGAETIMTPTGVYVLRGGRQTFVGFHDPFAVDLEHMDEGGTVKAPMHGKVVAVFVAAGDRVEKGQRLAVVEAMKMEHVLTAPVNGEIADVTAEPGAQVAEGARLMVVKPDEA</sequence>
<feature type="domain" description="ATP-grasp" evidence="10">
    <location>
        <begin position="170"/>
        <end position="372"/>
    </location>
</feature>
<feature type="domain" description="Lipoyl-binding" evidence="9">
    <location>
        <begin position="629"/>
        <end position="702"/>
    </location>
</feature>
<dbReference type="PROSITE" id="PS00867">
    <property type="entry name" value="CPSASE_2"/>
    <property type="match status" value="1"/>
</dbReference>
<dbReference type="InterPro" id="IPR000089">
    <property type="entry name" value="Biotin_lipoyl"/>
</dbReference>
<evidence type="ECO:0000256" key="6">
    <source>
        <dbReference type="ARBA" id="ARBA00023267"/>
    </source>
</evidence>
<dbReference type="PANTHER" id="PTHR18866">
    <property type="entry name" value="CARBOXYLASE:PYRUVATE/ACETYL-COA/PROPIONYL-COA CARBOXYLASE"/>
    <property type="match status" value="1"/>
</dbReference>
<dbReference type="Pfam" id="PF02786">
    <property type="entry name" value="CPSase_L_D2"/>
    <property type="match status" value="1"/>
</dbReference>
<dbReference type="InterPro" id="IPR016185">
    <property type="entry name" value="PreATP-grasp_dom_sf"/>
</dbReference>
<dbReference type="InterPro" id="IPR011761">
    <property type="entry name" value="ATP-grasp"/>
</dbReference>
<dbReference type="SUPFAM" id="SSF56059">
    <property type="entry name" value="Glutathione synthetase ATP-binding domain-like"/>
    <property type="match status" value="1"/>
</dbReference>
<dbReference type="SUPFAM" id="SSF51230">
    <property type="entry name" value="Single hybrid motif"/>
    <property type="match status" value="1"/>
</dbReference>
<dbReference type="PROSITE" id="PS50968">
    <property type="entry name" value="BIOTINYL_LIPOYL"/>
    <property type="match status" value="1"/>
</dbReference>
<dbReference type="InterPro" id="IPR050856">
    <property type="entry name" value="Biotin_carboxylase_complex"/>
</dbReference>
<dbReference type="PROSITE" id="PS00188">
    <property type="entry name" value="BIOTIN"/>
    <property type="match status" value="1"/>
</dbReference>
<dbReference type="PANTHER" id="PTHR18866:SF33">
    <property type="entry name" value="METHYLCROTONOYL-COA CARBOXYLASE SUBUNIT ALPHA, MITOCHONDRIAL-RELATED"/>
    <property type="match status" value="1"/>
</dbReference>
<keyword evidence="13" id="KW-1185">Reference proteome</keyword>
<feature type="region of interest" description="Disordered" evidence="8">
    <location>
        <begin position="1"/>
        <end position="47"/>
    </location>
</feature>
<dbReference type="Gene3D" id="3.30.470.20">
    <property type="entry name" value="ATP-grasp fold, B domain"/>
    <property type="match status" value="1"/>
</dbReference>
<dbReference type="FunFam" id="2.40.50.100:FF:000003">
    <property type="entry name" value="Acetyl-CoA carboxylase biotin carboxyl carrier protein"/>
    <property type="match status" value="1"/>
</dbReference>
<gene>
    <name evidence="12" type="ORF">F0L46_20555</name>
</gene>
<evidence type="ECO:0000256" key="4">
    <source>
        <dbReference type="ARBA" id="ARBA00022840"/>
    </source>
</evidence>
<keyword evidence="2" id="KW-0436">Ligase</keyword>
<reference evidence="12 13" key="2">
    <citation type="submission" date="2019-09" db="EMBL/GenBank/DDBJ databases">
        <authorList>
            <person name="Jin C."/>
        </authorList>
    </citation>
    <scope>NUCLEOTIDE SEQUENCE [LARGE SCALE GENOMIC DNA]</scope>
    <source>
        <strain evidence="12 13">BN140002</strain>
    </source>
</reference>
<keyword evidence="4 7" id="KW-0067">ATP-binding</keyword>
<dbReference type="PROSITE" id="PS50975">
    <property type="entry name" value="ATP_GRASP"/>
    <property type="match status" value="1"/>
</dbReference>
<dbReference type="OrthoDB" id="9763189at2"/>
<dbReference type="EMBL" id="VUOA01000037">
    <property type="protein sequence ID" value="KAA2235139.1"/>
    <property type="molecule type" value="Genomic_DNA"/>
</dbReference>
<evidence type="ECO:0000256" key="2">
    <source>
        <dbReference type="ARBA" id="ARBA00022598"/>
    </source>
</evidence>
<dbReference type="SUPFAM" id="SSF51246">
    <property type="entry name" value="Rudiment single hybrid motif"/>
    <property type="match status" value="1"/>
</dbReference>
<dbReference type="InterPro" id="IPR005482">
    <property type="entry name" value="Biotin_COase_C"/>
</dbReference>
<dbReference type="AlphaFoldDB" id="A0A5B2V9X7"/>
<dbReference type="PROSITE" id="PS50979">
    <property type="entry name" value="BC"/>
    <property type="match status" value="1"/>
</dbReference>
<keyword evidence="5" id="KW-0809">Transit peptide</keyword>
<evidence type="ECO:0000256" key="1">
    <source>
        <dbReference type="ARBA" id="ARBA00001953"/>
    </source>
</evidence>
<dbReference type="Pfam" id="PF00364">
    <property type="entry name" value="Biotin_lipoyl"/>
    <property type="match status" value="1"/>
</dbReference>
<reference evidence="12 13" key="1">
    <citation type="submission" date="2019-09" db="EMBL/GenBank/DDBJ databases">
        <title>Salinarimonas rosea gen. nov., sp. nov., a new member of the a-2 subgroup of the Proteobacteria.</title>
        <authorList>
            <person name="Liu J."/>
        </authorList>
    </citation>
    <scope>NUCLEOTIDE SEQUENCE [LARGE SCALE GENOMIC DNA]</scope>
    <source>
        <strain evidence="12 13">BN140002</strain>
    </source>
</reference>
<proteinExistence type="predicted"/>